<accession>A0A1M4UWS7</accession>
<dbReference type="Proteomes" id="UP000184462">
    <property type="component" value="Unassembled WGS sequence"/>
</dbReference>
<keyword evidence="2" id="KW-1185">Reference proteome</keyword>
<dbReference type="RefSeq" id="WP_073192587.1">
    <property type="nucleotide sequence ID" value="NZ_FQTW01000003.1"/>
</dbReference>
<dbReference type="InterPro" id="IPR027417">
    <property type="entry name" value="P-loop_NTPase"/>
</dbReference>
<dbReference type="AlphaFoldDB" id="A0A1M4UWS7"/>
<reference evidence="1 2" key="1">
    <citation type="submission" date="2016-11" db="EMBL/GenBank/DDBJ databases">
        <authorList>
            <person name="Jaros S."/>
            <person name="Januszkiewicz K."/>
            <person name="Wedrychowicz H."/>
        </authorList>
    </citation>
    <scope>NUCLEOTIDE SEQUENCE [LARGE SCALE GENOMIC DNA]</scope>
    <source>
        <strain evidence="1 2">DSM 25661</strain>
    </source>
</reference>
<dbReference type="STRING" id="1155689.SAMN05444278_103137"/>
<proteinExistence type="predicted"/>
<evidence type="ECO:0000313" key="1">
    <source>
        <dbReference type="EMBL" id="SHE61164.1"/>
    </source>
</evidence>
<organism evidence="1 2">
    <name type="scientific">Psychroflexus salarius</name>
    <dbReference type="NCBI Taxonomy" id="1155689"/>
    <lineage>
        <taxon>Bacteria</taxon>
        <taxon>Pseudomonadati</taxon>
        <taxon>Bacteroidota</taxon>
        <taxon>Flavobacteriia</taxon>
        <taxon>Flavobacteriales</taxon>
        <taxon>Flavobacteriaceae</taxon>
        <taxon>Psychroflexus</taxon>
    </lineage>
</organism>
<dbReference type="GO" id="GO:0006261">
    <property type="term" value="P:DNA-templated DNA replication"/>
    <property type="evidence" value="ECO:0007669"/>
    <property type="project" value="TreeGrafter"/>
</dbReference>
<dbReference type="EMBL" id="FQTW01000003">
    <property type="protein sequence ID" value="SHE61164.1"/>
    <property type="molecule type" value="Genomic_DNA"/>
</dbReference>
<dbReference type="Gene3D" id="3.40.50.300">
    <property type="entry name" value="P-loop containing nucleotide triphosphate hydrolases"/>
    <property type="match status" value="1"/>
</dbReference>
<dbReference type="OrthoDB" id="9811073at2"/>
<evidence type="ECO:0000313" key="2">
    <source>
        <dbReference type="Proteomes" id="UP000184462"/>
    </source>
</evidence>
<sequence length="373" mass="43079">MNYDDVLGLDHLKNHLKTTVEKQRVAHAQLFIGEHGYGVLPLALAFAEHLVTFAGKKSYHTSILEHPDVHFVYPVNVTESSSKKPTSQEFLEDWRSFIRQSPYQNLFDWYQHIGIEKKQGLIKVTQAEEILKTLSLKSFSGGVKVMIIWCADLMNREASNKLLKLIEEPPKDTFFILTTSNPDQIIDTIKSRCQLLNFPPLSESVIADALIEQSIESHLAKSIAHQADGDFVRALHLAYHNEDELQFEDWFISWVRSAFRAKGNKAVVDDLVNWSEELAKQTRELQKRFLEYCLQFFRQALLHNYKANDLVFLKPNDKKFKFEAFSTFITGANIQPIFNAISDAIYHIERNGNAKMIFTDLSFQLTRFLHKKN</sequence>
<gene>
    <name evidence="1" type="ORF">SAMN05444278_103137</name>
</gene>
<dbReference type="InterPro" id="IPR050238">
    <property type="entry name" value="DNA_Rep/Repair_Clamp_Loader"/>
</dbReference>
<protein>
    <submittedName>
        <fullName evidence="1">DNA polymerase-3 subunit delta</fullName>
    </submittedName>
</protein>
<dbReference type="PANTHER" id="PTHR11669">
    <property type="entry name" value="REPLICATION FACTOR C / DNA POLYMERASE III GAMMA-TAU SUBUNIT"/>
    <property type="match status" value="1"/>
</dbReference>
<name>A0A1M4UWS7_9FLAO</name>
<dbReference type="Pfam" id="PF13177">
    <property type="entry name" value="DNA_pol3_delta2"/>
    <property type="match status" value="1"/>
</dbReference>
<dbReference type="PANTHER" id="PTHR11669:SF8">
    <property type="entry name" value="DNA POLYMERASE III SUBUNIT DELTA"/>
    <property type="match status" value="1"/>
</dbReference>
<dbReference type="SUPFAM" id="SSF52540">
    <property type="entry name" value="P-loop containing nucleoside triphosphate hydrolases"/>
    <property type="match status" value="1"/>
</dbReference>